<reference evidence="2" key="1">
    <citation type="journal article" date="2023" name="Nat. Plants">
        <title>Single-cell RNA sequencing provides a high-resolution roadmap for understanding the multicellular compartmentation of specialized metabolism.</title>
        <authorList>
            <person name="Sun S."/>
            <person name="Shen X."/>
            <person name="Li Y."/>
            <person name="Li Y."/>
            <person name="Wang S."/>
            <person name="Li R."/>
            <person name="Zhang H."/>
            <person name="Shen G."/>
            <person name="Guo B."/>
            <person name="Wei J."/>
            <person name="Xu J."/>
            <person name="St-Pierre B."/>
            <person name="Chen S."/>
            <person name="Sun C."/>
        </authorList>
    </citation>
    <scope>NUCLEOTIDE SEQUENCE [LARGE SCALE GENOMIC DNA]</scope>
</reference>
<organism evidence="1 2">
    <name type="scientific">Catharanthus roseus</name>
    <name type="common">Madagascar periwinkle</name>
    <name type="synonym">Vinca rosea</name>
    <dbReference type="NCBI Taxonomy" id="4058"/>
    <lineage>
        <taxon>Eukaryota</taxon>
        <taxon>Viridiplantae</taxon>
        <taxon>Streptophyta</taxon>
        <taxon>Embryophyta</taxon>
        <taxon>Tracheophyta</taxon>
        <taxon>Spermatophyta</taxon>
        <taxon>Magnoliopsida</taxon>
        <taxon>eudicotyledons</taxon>
        <taxon>Gunneridae</taxon>
        <taxon>Pentapetalae</taxon>
        <taxon>asterids</taxon>
        <taxon>lamiids</taxon>
        <taxon>Gentianales</taxon>
        <taxon>Apocynaceae</taxon>
        <taxon>Rauvolfioideae</taxon>
        <taxon>Vinceae</taxon>
        <taxon>Catharanthinae</taxon>
        <taxon>Catharanthus</taxon>
    </lineage>
</organism>
<dbReference type="Proteomes" id="UP001060085">
    <property type="component" value="Linkage Group LG04"/>
</dbReference>
<evidence type="ECO:0000313" key="2">
    <source>
        <dbReference type="Proteomes" id="UP001060085"/>
    </source>
</evidence>
<proteinExistence type="predicted"/>
<protein>
    <submittedName>
        <fullName evidence="1">Uncharacterized protein</fullName>
    </submittedName>
</protein>
<accession>A0ACC0B8D7</accession>
<name>A0ACC0B8D7_CATRO</name>
<keyword evidence="2" id="KW-1185">Reference proteome</keyword>
<dbReference type="EMBL" id="CM044704">
    <property type="protein sequence ID" value="KAI5668818.1"/>
    <property type="molecule type" value="Genomic_DNA"/>
</dbReference>
<sequence length="397" mass="45487">MEPLKNEESPRIKELSQAKLEVEESIVLHVEEEISNMEHCDLMRDKNMTGMTRDAQGTVELLQGPVTRAMARRMDEEHQGKIVIGAQKRTLEDPKPSYSWKVWKLKIKRGRIFLDPTADCRCTLASPVGLRRIIPFGVNVIIMYGMKNYRTEYDEYHESYDHGAHTHEGYSFDAYGRNDGDGRWRYPMIINSFYGNGSYGDKPMAERRLMDSGDHVEHGDDFTFLNPLGTYLERKYFIEFNSIPFTIPRVDEYDFNIANCVSCVLGVEDRRSIEKEPRPILEDLSISLCLNPSSLGYEVSLEELKFLLESYTFQVSLVGDMCIIAFEGNHFLLVPSMINCLSSHFPLEDPLMSICAMFGPSCYGFDNLDDISLVELKIVGIALEFDRNSPQHFCTIT</sequence>
<comment type="caution">
    <text evidence="1">The sequence shown here is derived from an EMBL/GenBank/DDBJ whole genome shotgun (WGS) entry which is preliminary data.</text>
</comment>
<gene>
    <name evidence="1" type="ORF">M9H77_18671</name>
</gene>
<evidence type="ECO:0000313" key="1">
    <source>
        <dbReference type="EMBL" id="KAI5668818.1"/>
    </source>
</evidence>